<dbReference type="FunFam" id="3.20.20.100:FF:000002">
    <property type="entry name" value="2,5-diketo-D-gluconic acid reductase A"/>
    <property type="match status" value="1"/>
</dbReference>
<dbReference type="PIRSF" id="PIRSF000097">
    <property type="entry name" value="AKR"/>
    <property type="match status" value="1"/>
</dbReference>
<accession>A0A158G668</accession>
<evidence type="ECO:0000256" key="4">
    <source>
        <dbReference type="ARBA" id="ARBA00049445"/>
    </source>
</evidence>
<dbReference type="PANTHER" id="PTHR43827:SF3">
    <property type="entry name" value="NADP-DEPENDENT OXIDOREDUCTASE DOMAIN-CONTAINING PROTEIN"/>
    <property type="match status" value="1"/>
</dbReference>
<proteinExistence type="inferred from homology"/>
<evidence type="ECO:0000256" key="1">
    <source>
        <dbReference type="ARBA" id="ARBA00007905"/>
    </source>
</evidence>
<evidence type="ECO:0000259" key="9">
    <source>
        <dbReference type="Pfam" id="PF00248"/>
    </source>
</evidence>
<evidence type="ECO:0000256" key="6">
    <source>
        <dbReference type="PIRSR" id="PIRSR000097-2"/>
    </source>
</evidence>
<evidence type="ECO:0000256" key="8">
    <source>
        <dbReference type="SAM" id="MobiDB-lite"/>
    </source>
</evidence>
<dbReference type="InterPro" id="IPR036812">
    <property type="entry name" value="NAD(P)_OxRdtase_dom_sf"/>
</dbReference>
<dbReference type="InterPro" id="IPR023210">
    <property type="entry name" value="NADP_OxRdtase_dom"/>
</dbReference>
<dbReference type="PANTHER" id="PTHR43827">
    <property type="entry name" value="2,5-DIKETO-D-GLUCONIC ACID REDUCTASE"/>
    <property type="match status" value="1"/>
</dbReference>
<dbReference type="PROSITE" id="PS00062">
    <property type="entry name" value="ALDOKETO_REDUCTASE_2"/>
    <property type="match status" value="1"/>
</dbReference>
<keyword evidence="3" id="KW-0560">Oxidoreductase</keyword>
<sequence length="299" mass="32259">MTFPLHVPAQVVAANGAQIPRIGLGTWQSTHDEGVRAVRAALDAGYRHIDTAARYENEQAVGQALAVCGVPRDEVFVTTKVWHTELRAADFRRAAEASVARLGLDHVDLLLVHWPNPGVPLEETIGALNDAQRRGLTRHIGVSNFPVALLDRAVALSPLPLVANQCEYHPYLDQAKLLAACSRHGMALISHSPLGSGKLLADPVIADMARQHGKQPAQIILRWLIQQPGVAAVPKSSNPVRIGENLAVFDFELDAASMARIGALARADGRVSKPAWHPEWDTPDALHNPLLNPLPAAQP</sequence>
<dbReference type="PRINTS" id="PR00069">
    <property type="entry name" value="ALDKETRDTASE"/>
</dbReference>
<evidence type="ECO:0000256" key="2">
    <source>
        <dbReference type="ARBA" id="ARBA00022857"/>
    </source>
</evidence>
<dbReference type="Gene3D" id="3.20.20.100">
    <property type="entry name" value="NADP-dependent oxidoreductase domain"/>
    <property type="match status" value="1"/>
</dbReference>
<evidence type="ECO:0000256" key="5">
    <source>
        <dbReference type="PIRSR" id="PIRSR000097-1"/>
    </source>
</evidence>
<dbReference type="PROSITE" id="PS00798">
    <property type="entry name" value="ALDOKETO_REDUCTASE_1"/>
    <property type="match status" value="1"/>
</dbReference>
<dbReference type="GO" id="GO:0051596">
    <property type="term" value="P:methylglyoxal catabolic process"/>
    <property type="evidence" value="ECO:0007669"/>
    <property type="project" value="TreeGrafter"/>
</dbReference>
<feature type="binding site" evidence="6">
    <location>
        <position position="113"/>
    </location>
    <ligand>
        <name>substrate</name>
    </ligand>
</feature>
<feature type="region of interest" description="Disordered" evidence="8">
    <location>
        <begin position="273"/>
        <end position="299"/>
    </location>
</feature>
<dbReference type="EMBL" id="FCOK02000010">
    <property type="protein sequence ID" value="SAL27393.1"/>
    <property type="molecule type" value="Genomic_DNA"/>
</dbReference>
<evidence type="ECO:0000256" key="3">
    <source>
        <dbReference type="ARBA" id="ARBA00023002"/>
    </source>
</evidence>
<feature type="active site" description="Proton donor" evidence="5">
    <location>
        <position position="55"/>
    </location>
</feature>
<dbReference type="AlphaFoldDB" id="A0A158G668"/>
<dbReference type="OrthoDB" id="9804790at2"/>
<feature type="site" description="Lowers pKa of active site Tyr" evidence="7">
    <location>
        <position position="80"/>
    </location>
</feature>
<gene>
    <name evidence="10" type="ORF">AWB69_02097</name>
</gene>
<evidence type="ECO:0000313" key="10">
    <source>
        <dbReference type="EMBL" id="SAL27393.1"/>
    </source>
</evidence>
<comment type="catalytic activity">
    <reaction evidence="4">
        <text>hydroxyacetone + NADP(+) = methylglyoxal + NADPH + H(+)</text>
        <dbReference type="Rhea" id="RHEA:27986"/>
        <dbReference type="ChEBI" id="CHEBI:15378"/>
        <dbReference type="ChEBI" id="CHEBI:17158"/>
        <dbReference type="ChEBI" id="CHEBI:27957"/>
        <dbReference type="ChEBI" id="CHEBI:57783"/>
        <dbReference type="ChEBI" id="CHEBI:58349"/>
    </reaction>
</comment>
<feature type="domain" description="NADP-dependent oxidoreductase" evidence="9">
    <location>
        <begin position="21"/>
        <end position="264"/>
    </location>
</feature>
<dbReference type="Proteomes" id="UP000054683">
    <property type="component" value="Unassembled WGS sequence"/>
</dbReference>
<reference evidence="10 11" key="1">
    <citation type="submission" date="2016-01" db="EMBL/GenBank/DDBJ databases">
        <authorList>
            <person name="Oliw E.H."/>
        </authorList>
    </citation>
    <scope>NUCLEOTIDE SEQUENCE [LARGE SCALE GENOMIC DNA]</scope>
    <source>
        <strain evidence="10">LMG 27134</strain>
    </source>
</reference>
<dbReference type="SUPFAM" id="SSF51430">
    <property type="entry name" value="NAD(P)-linked oxidoreductase"/>
    <property type="match status" value="1"/>
</dbReference>
<dbReference type="CDD" id="cd19140">
    <property type="entry name" value="AKR_AKR3F3"/>
    <property type="match status" value="1"/>
</dbReference>
<keyword evidence="2" id="KW-0521">NADP</keyword>
<feature type="compositionally biased region" description="Low complexity" evidence="8">
    <location>
        <begin position="283"/>
        <end position="299"/>
    </location>
</feature>
<dbReference type="InterPro" id="IPR018170">
    <property type="entry name" value="Aldo/ket_reductase_CS"/>
</dbReference>
<name>A0A158G668_9BURK</name>
<dbReference type="PROSITE" id="PS00063">
    <property type="entry name" value="ALDOKETO_REDUCTASE_3"/>
    <property type="match status" value="1"/>
</dbReference>
<evidence type="ECO:0000256" key="7">
    <source>
        <dbReference type="PIRSR" id="PIRSR000097-3"/>
    </source>
</evidence>
<protein>
    <submittedName>
        <fullName evidence="10">2,5-diketo-D-gluconate reductase B</fullName>
    </submittedName>
</protein>
<evidence type="ECO:0000313" key="11">
    <source>
        <dbReference type="Proteomes" id="UP000054683"/>
    </source>
</evidence>
<organism evidence="10 11">
    <name type="scientific">Caballeronia udeis</name>
    <dbReference type="NCBI Taxonomy" id="1232866"/>
    <lineage>
        <taxon>Bacteria</taxon>
        <taxon>Pseudomonadati</taxon>
        <taxon>Pseudomonadota</taxon>
        <taxon>Betaproteobacteria</taxon>
        <taxon>Burkholderiales</taxon>
        <taxon>Burkholderiaceae</taxon>
        <taxon>Caballeronia</taxon>
    </lineage>
</organism>
<dbReference type="Pfam" id="PF00248">
    <property type="entry name" value="Aldo_ket_red"/>
    <property type="match status" value="1"/>
</dbReference>
<dbReference type="RefSeq" id="WP_062084775.1">
    <property type="nucleotide sequence ID" value="NZ_FCOK02000010.1"/>
</dbReference>
<dbReference type="GO" id="GO:1990002">
    <property type="term" value="F:methylglyoxal reductase (NADPH) (acetol producing) activity"/>
    <property type="evidence" value="ECO:0007669"/>
    <property type="project" value="TreeGrafter"/>
</dbReference>
<dbReference type="InterPro" id="IPR020471">
    <property type="entry name" value="AKR"/>
</dbReference>
<comment type="similarity">
    <text evidence="1">Belongs to the aldo/keto reductase family.</text>
</comment>